<sequence length="286" mass="32056">MSKPLTVDAETQLQYVKNLRAWYKSGKIVNEGDTGIRRPLEYKEQSDPVKDIIIIPYAMSENGKESGSITMNRANFSVTEIDNIKLKTYQHEKDFLEKALPFKAVSEAFSTGDKKAYNSNIKSVFVMLTSECARNEVVSMVVNKFLEWGSLNPNDAELNKEQMSGLSLQFKDYSKIVLAARKGKKGFEYVTDKNIAIVARKDWEPLNATELSELSKVDKPTGMSASVASLNETNKFLDAKVTPVKDDADEDTTPPEQEPNANEDNNEEDTDKIPAVDPEVNIEEKI</sequence>
<dbReference type="Proteomes" id="UP000423756">
    <property type="component" value="Unassembled WGS sequence"/>
</dbReference>
<dbReference type="EMBL" id="VZPX01000004">
    <property type="protein sequence ID" value="KAB0482417.1"/>
    <property type="molecule type" value="Genomic_DNA"/>
</dbReference>
<evidence type="ECO:0000313" key="2">
    <source>
        <dbReference type="EMBL" id="KAB0482417.1"/>
    </source>
</evidence>
<feature type="compositionally biased region" description="Low complexity" evidence="1">
    <location>
        <begin position="254"/>
        <end position="263"/>
    </location>
</feature>
<proteinExistence type="predicted"/>
<evidence type="ECO:0000313" key="3">
    <source>
        <dbReference type="Proteomes" id="UP000423756"/>
    </source>
</evidence>
<accession>A0A7V7NWW6</accession>
<dbReference type="GeneID" id="77344651"/>
<dbReference type="RefSeq" id="WP_137406606.1">
    <property type="nucleotide sequence ID" value="NZ_AP025467.1"/>
</dbReference>
<gene>
    <name evidence="2" type="ORF">F7Q91_03140</name>
</gene>
<dbReference type="AlphaFoldDB" id="A0A7V7NWW6"/>
<name>A0A7V7NWW6_9VIBR</name>
<comment type="caution">
    <text evidence="2">The sequence shown here is derived from an EMBL/GenBank/DDBJ whole genome shotgun (WGS) entry which is preliminary data.</text>
</comment>
<reference evidence="2 3" key="1">
    <citation type="submission" date="2019-09" db="EMBL/GenBank/DDBJ databases">
        <title>Draft genome sequences of 48 bacterial type strains from the CCUG.</title>
        <authorList>
            <person name="Tunovic T."/>
            <person name="Pineiro-Iglesias B."/>
            <person name="Unosson C."/>
            <person name="Inganas E."/>
            <person name="Ohlen M."/>
            <person name="Cardew S."/>
            <person name="Jensie-Markopoulos S."/>
            <person name="Salva-Serra F."/>
            <person name="Jaen-Luchoro D."/>
            <person name="Karlsson R."/>
            <person name="Svensson-Stadler L."/>
            <person name="Chun J."/>
            <person name="Moore E."/>
        </authorList>
    </citation>
    <scope>NUCLEOTIDE SEQUENCE [LARGE SCALE GENOMIC DNA]</scope>
    <source>
        <strain evidence="2 3">CCUG 48643</strain>
    </source>
</reference>
<feature type="region of interest" description="Disordered" evidence="1">
    <location>
        <begin position="238"/>
        <end position="286"/>
    </location>
</feature>
<evidence type="ECO:0000256" key="1">
    <source>
        <dbReference type="SAM" id="MobiDB-lite"/>
    </source>
</evidence>
<organism evidence="2 3">
    <name type="scientific">Vibrio chagasii</name>
    <dbReference type="NCBI Taxonomy" id="170679"/>
    <lineage>
        <taxon>Bacteria</taxon>
        <taxon>Pseudomonadati</taxon>
        <taxon>Pseudomonadota</taxon>
        <taxon>Gammaproteobacteria</taxon>
        <taxon>Vibrionales</taxon>
        <taxon>Vibrionaceae</taxon>
        <taxon>Vibrio</taxon>
    </lineage>
</organism>
<protein>
    <submittedName>
        <fullName evidence="2">Uncharacterized protein</fullName>
    </submittedName>
</protein>